<comment type="caution">
    <text evidence="2">The sequence shown here is derived from an EMBL/GenBank/DDBJ whole genome shotgun (WGS) entry which is preliminary data.</text>
</comment>
<accession>A0ABQ5K995</accession>
<organism evidence="2 3">
    <name type="scientific">Aduncisulcus paluster</name>
    <dbReference type="NCBI Taxonomy" id="2918883"/>
    <lineage>
        <taxon>Eukaryota</taxon>
        <taxon>Metamonada</taxon>
        <taxon>Carpediemonas-like organisms</taxon>
        <taxon>Aduncisulcus</taxon>
    </lineage>
</organism>
<keyword evidence="1" id="KW-0812">Transmembrane</keyword>
<feature type="transmembrane region" description="Helical" evidence="1">
    <location>
        <begin position="5"/>
        <end position="22"/>
    </location>
</feature>
<evidence type="ECO:0000256" key="1">
    <source>
        <dbReference type="SAM" id="Phobius"/>
    </source>
</evidence>
<dbReference type="Proteomes" id="UP001057375">
    <property type="component" value="Unassembled WGS sequence"/>
</dbReference>
<sequence length="114" mass="12059">MKTYLILAVIGAVIGALVGAIAVWLVSLVWPCVIVGAVAGAIGLPTFRIWPNWFSYRVPDWVPGAVMLVVCVMLGGVIGAFTGWDVRGCGFGALFGCIVVGMSYGIRYLPLNVQ</sequence>
<proteinExistence type="predicted"/>
<feature type="transmembrane region" description="Helical" evidence="1">
    <location>
        <begin position="62"/>
        <end position="84"/>
    </location>
</feature>
<evidence type="ECO:0000313" key="3">
    <source>
        <dbReference type="Proteomes" id="UP001057375"/>
    </source>
</evidence>
<evidence type="ECO:0008006" key="4">
    <source>
        <dbReference type="Google" id="ProtNLM"/>
    </source>
</evidence>
<reference evidence="2" key="1">
    <citation type="submission" date="2022-03" db="EMBL/GenBank/DDBJ databases">
        <title>Draft genome sequence of Aduncisulcus paluster, a free-living microaerophilic Fornicata.</title>
        <authorList>
            <person name="Yuyama I."/>
            <person name="Kume K."/>
            <person name="Tamura T."/>
            <person name="Inagaki Y."/>
            <person name="Hashimoto T."/>
        </authorList>
    </citation>
    <scope>NUCLEOTIDE SEQUENCE</scope>
    <source>
        <strain evidence="2">NY0171</strain>
    </source>
</reference>
<name>A0ABQ5K995_9EUKA</name>
<feature type="transmembrane region" description="Helical" evidence="1">
    <location>
        <begin position="28"/>
        <end position="50"/>
    </location>
</feature>
<protein>
    <recommendedName>
        <fullName evidence="4">GlsB/YeaQ/YmgE family stress response membrane protein</fullName>
    </recommendedName>
</protein>
<evidence type="ECO:0000313" key="2">
    <source>
        <dbReference type="EMBL" id="GKT29141.1"/>
    </source>
</evidence>
<keyword evidence="1" id="KW-1133">Transmembrane helix</keyword>
<gene>
    <name evidence="2" type="ORF">ADUPG1_005172</name>
</gene>
<keyword evidence="1" id="KW-0472">Membrane</keyword>
<feature type="transmembrane region" description="Helical" evidence="1">
    <location>
        <begin position="90"/>
        <end position="109"/>
    </location>
</feature>
<dbReference type="EMBL" id="BQXS01008166">
    <property type="protein sequence ID" value="GKT29141.1"/>
    <property type="molecule type" value="Genomic_DNA"/>
</dbReference>
<keyword evidence="3" id="KW-1185">Reference proteome</keyword>